<reference evidence="2" key="2">
    <citation type="submission" date="2020-11" db="EMBL/GenBank/DDBJ databases">
        <authorList>
            <person name="McCartney M.A."/>
            <person name="Auch B."/>
            <person name="Kono T."/>
            <person name="Mallez S."/>
            <person name="Becker A."/>
            <person name="Gohl D.M."/>
            <person name="Silverstein K.A.T."/>
            <person name="Koren S."/>
            <person name="Bechman K.B."/>
            <person name="Herman A."/>
            <person name="Abrahante J.E."/>
            <person name="Garbe J."/>
        </authorList>
    </citation>
    <scope>NUCLEOTIDE SEQUENCE</scope>
    <source>
        <strain evidence="2">Duluth1</strain>
        <tissue evidence="2">Whole animal</tissue>
    </source>
</reference>
<protein>
    <submittedName>
        <fullName evidence="2">Uncharacterized protein</fullName>
    </submittedName>
</protein>
<keyword evidence="3" id="KW-1185">Reference proteome</keyword>
<feature type="region of interest" description="Disordered" evidence="1">
    <location>
        <begin position="61"/>
        <end position="88"/>
    </location>
</feature>
<feature type="region of interest" description="Disordered" evidence="1">
    <location>
        <begin position="1"/>
        <end position="23"/>
    </location>
</feature>
<gene>
    <name evidence="2" type="ORF">DPMN_123870</name>
</gene>
<evidence type="ECO:0000313" key="3">
    <source>
        <dbReference type="Proteomes" id="UP000828390"/>
    </source>
</evidence>
<reference evidence="2" key="1">
    <citation type="journal article" date="2019" name="bioRxiv">
        <title>The Genome of the Zebra Mussel, Dreissena polymorpha: A Resource for Invasive Species Research.</title>
        <authorList>
            <person name="McCartney M.A."/>
            <person name="Auch B."/>
            <person name="Kono T."/>
            <person name="Mallez S."/>
            <person name="Zhang Y."/>
            <person name="Obille A."/>
            <person name="Becker A."/>
            <person name="Abrahante J.E."/>
            <person name="Garbe J."/>
            <person name="Badalamenti J.P."/>
            <person name="Herman A."/>
            <person name="Mangelson H."/>
            <person name="Liachko I."/>
            <person name="Sullivan S."/>
            <person name="Sone E.D."/>
            <person name="Koren S."/>
            <person name="Silverstein K.A.T."/>
            <person name="Beckman K.B."/>
            <person name="Gohl D.M."/>
        </authorList>
    </citation>
    <scope>NUCLEOTIDE SEQUENCE</scope>
    <source>
        <strain evidence="2">Duluth1</strain>
        <tissue evidence="2">Whole animal</tissue>
    </source>
</reference>
<comment type="caution">
    <text evidence="2">The sequence shown here is derived from an EMBL/GenBank/DDBJ whole genome shotgun (WGS) entry which is preliminary data.</text>
</comment>
<accession>A0A9D4GRQ3</accession>
<dbReference type="EMBL" id="JAIWYP010000005">
    <property type="protein sequence ID" value="KAH3822099.1"/>
    <property type="molecule type" value="Genomic_DNA"/>
</dbReference>
<sequence length="120" mass="13335">MENGNPPGAPEQTGESTSKSRGDAILAELEANMGKFASIATSVKDMSASIASLRTDINELKRKRTPEQDSDDKDLLKKRINPTNQKKWTHPMTMTNLTMNWKNSCQINNQKLKKTISGKT</sequence>
<evidence type="ECO:0000313" key="2">
    <source>
        <dbReference type="EMBL" id="KAH3822099.1"/>
    </source>
</evidence>
<dbReference type="AlphaFoldDB" id="A0A9D4GRQ3"/>
<proteinExistence type="predicted"/>
<organism evidence="2 3">
    <name type="scientific">Dreissena polymorpha</name>
    <name type="common">Zebra mussel</name>
    <name type="synonym">Mytilus polymorpha</name>
    <dbReference type="NCBI Taxonomy" id="45954"/>
    <lineage>
        <taxon>Eukaryota</taxon>
        <taxon>Metazoa</taxon>
        <taxon>Spiralia</taxon>
        <taxon>Lophotrochozoa</taxon>
        <taxon>Mollusca</taxon>
        <taxon>Bivalvia</taxon>
        <taxon>Autobranchia</taxon>
        <taxon>Heteroconchia</taxon>
        <taxon>Euheterodonta</taxon>
        <taxon>Imparidentia</taxon>
        <taxon>Neoheterodontei</taxon>
        <taxon>Myida</taxon>
        <taxon>Dreissenoidea</taxon>
        <taxon>Dreissenidae</taxon>
        <taxon>Dreissena</taxon>
    </lineage>
</organism>
<dbReference type="Proteomes" id="UP000828390">
    <property type="component" value="Unassembled WGS sequence"/>
</dbReference>
<name>A0A9D4GRQ3_DREPO</name>
<evidence type="ECO:0000256" key="1">
    <source>
        <dbReference type="SAM" id="MobiDB-lite"/>
    </source>
</evidence>